<comment type="caution">
    <text evidence="3">The sequence shown here is derived from an EMBL/GenBank/DDBJ whole genome shotgun (WGS) entry which is preliminary data.</text>
</comment>
<keyword evidence="4" id="KW-1185">Reference proteome</keyword>
<dbReference type="RefSeq" id="WP_117491748.1">
    <property type="nucleotide sequence ID" value="NZ_QVIG01000001.1"/>
</dbReference>
<dbReference type="SUPFAM" id="SSF48264">
    <property type="entry name" value="Cytochrome P450"/>
    <property type="match status" value="1"/>
</dbReference>
<gene>
    <name evidence="3" type="ORF">DR950_20820</name>
</gene>
<dbReference type="Pfam" id="PF00067">
    <property type="entry name" value="p450"/>
    <property type="match status" value="1"/>
</dbReference>
<keyword evidence="2" id="KW-0408">Iron</keyword>
<dbReference type="Proteomes" id="UP000263377">
    <property type="component" value="Unassembled WGS sequence"/>
</dbReference>
<evidence type="ECO:0000313" key="4">
    <source>
        <dbReference type="Proteomes" id="UP000263377"/>
    </source>
</evidence>
<keyword evidence="2" id="KW-0503">Monooxygenase</keyword>
<evidence type="ECO:0000256" key="2">
    <source>
        <dbReference type="RuleBase" id="RU000461"/>
    </source>
</evidence>
<organism evidence="3 4">
    <name type="scientific">Kitasatospora xanthocidica</name>
    <dbReference type="NCBI Taxonomy" id="83382"/>
    <lineage>
        <taxon>Bacteria</taxon>
        <taxon>Bacillati</taxon>
        <taxon>Actinomycetota</taxon>
        <taxon>Actinomycetes</taxon>
        <taxon>Kitasatosporales</taxon>
        <taxon>Streptomycetaceae</taxon>
        <taxon>Kitasatospora</taxon>
    </lineage>
</organism>
<reference evidence="3 4" key="1">
    <citation type="submission" date="2018-08" db="EMBL/GenBank/DDBJ databases">
        <title>Diversity &amp; Physiological Properties of Lignin-Decomposing Actinobacteria from Soil.</title>
        <authorList>
            <person name="Roh S.G."/>
            <person name="Kim S.B."/>
        </authorList>
    </citation>
    <scope>NUCLEOTIDE SEQUENCE [LARGE SCALE GENOMIC DNA]</scope>
    <source>
        <strain evidence="3 4">MMS17-GH009</strain>
    </source>
</reference>
<dbReference type="InterPro" id="IPR036396">
    <property type="entry name" value="Cyt_P450_sf"/>
</dbReference>
<dbReference type="InterPro" id="IPR002397">
    <property type="entry name" value="Cyt_P450_B"/>
</dbReference>
<accession>A0A373A4D9</accession>
<name>A0A373A4D9_9ACTN</name>
<dbReference type="GO" id="GO:0036199">
    <property type="term" value="F:cholest-4-en-3-one 26-monooxygenase activity"/>
    <property type="evidence" value="ECO:0007669"/>
    <property type="project" value="TreeGrafter"/>
</dbReference>
<dbReference type="GO" id="GO:0006707">
    <property type="term" value="P:cholesterol catabolic process"/>
    <property type="evidence" value="ECO:0007669"/>
    <property type="project" value="TreeGrafter"/>
</dbReference>
<dbReference type="Gene3D" id="1.10.630.10">
    <property type="entry name" value="Cytochrome P450"/>
    <property type="match status" value="1"/>
</dbReference>
<dbReference type="PANTHER" id="PTHR46696:SF4">
    <property type="entry name" value="BIOTIN BIOSYNTHESIS CYTOCHROME P450"/>
    <property type="match status" value="1"/>
</dbReference>
<dbReference type="InterPro" id="IPR017972">
    <property type="entry name" value="Cyt_P450_CS"/>
</dbReference>
<dbReference type="PANTHER" id="PTHR46696">
    <property type="entry name" value="P450, PUTATIVE (EUROFUNG)-RELATED"/>
    <property type="match status" value="1"/>
</dbReference>
<proteinExistence type="inferred from homology"/>
<keyword evidence="2" id="KW-0479">Metal-binding</keyword>
<dbReference type="AlphaFoldDB" id="A0A373A4D9"/>
<evidence type="ECO:0000313" key="3">
    <source>
        <dbReference type="EMBL" id="RGD63023.1"/>
    </source>
</evidence>
<dbReference type="PRINTS" id="PR00385">
    <property type="entry name" value="P450"/>
</dbReference>
<dbReference type="PROSITE" id="PS00086">
    <property type="entry name" value="CYTOCHROME_P450"/>
    <property type="match status" value="1"/>
</dbReference>
<sequence length="423" mass="47771">MLEARPAESEHPDGRVDRRAAVPLLRRLRSAEGLADPSPVYDGLRALGDLVPAPWGGYLVTGYEACDQVLRGRTWLVPDFAWQERQTGTERWEAVATQEMSRTLSRLNAPEHTRQRRSLGSLFDRNTLRDMTPRIEADATELLDRLAERIQADGEADFASVVSEQLPIGTIGRWLDIPRADYPHILTMTHNQVHAQELLPTKSQLAVSEQATMDLREYFTRLVRERRDNDGDDVIAGWIRTWDALESDPEATDRMVYQLTMFVTIASLETTATLLSSLVWQLLRSPGTWDWLRERPEHIDEAIDEALRYDPPIRVNSRVAGEDTVLAGTFLPKDTMVHVMYGAANRDPRRNPDPHAFDPLRRGTHLTFGGGAHYCLGAGLARLEARALIGQLLERFPTLRAVSPPEHAPRMVFHRVTSLRVSA</sequence>
<comment type="similarity">
    <text evidence="1 2">Belongs to the cytochrome P450 family.</text>
</comment>
<dbReference type="GO" id="GO:0008395">
    <property type="term" value="F:steroid hydroxylase activity"/>
    <property type="evidence" value="ECO:0007669"/>
    <property type="project" value="TreeGrafter"/>
</dbReference>
<dbReference type="EMBL" id="QVIG01000001">
    <property type="protein sequence ID" value="RGD63023.1"/>
    <property type="molecule type" value="Genomic_DNA"/>
</dbReference>
<dbReference type="PRINTS" id="PR00359">
    <property type="entry name" value="BP450"/>
</dbReference>
<dbReference type="GO" id="GO:0020037">
    <property type="term" value="F:heme binding"/>
    <property type="evidence" value="ECO:0007669"/>
    <property type="project" value="InterPro"/>
</dbReference>
<keyword evidence="2" id="KW-0349">Heme</keyword>
<dbReference type="InterPro" id="IPR001128">
    <property type="entry name" value="Cyt_P450"/>
</dbReference>
<keyword evidence="2" id="KW-0560">Oxidoreductase</keyword>
<evidence type="ECO:0000256" key="1">
    <source>
        <dbReference type="ARBA" id="ARBA00010617"/>
    </source>
</evidence>
<dbReference type="GO" id="GO:0005506">
    <property type="term" value="F:iron ion binding"/>
    <property type="evidence" value="ECO:0007669"/>
    <property type="project" value="InterPro"/>
</dbReference>
<protein>
    <submittedName>
        <fullName evidence="3">Cytochrome P450</fullName>
    </submittedName>
</protein>